<dbReference type="PANTHER" id="PTHR47326:SF1">
    <property type="entry name" value="HTH PSQ-TYPE DOMAIN-CONTAINING PROTEIN"/>
    <property type="match status" value="1"/>
</dbReference>
<dbReference type="OrthoDB" id="9979538at2759"/>
<sequence length="149" mass="17336">MVFSLEQRIFLVLEYQHVEQSCVQSRRTLQRRFHVRRGSSDNAINAMFEKFERTGNVNDDRIGNVGRPRNAVTESNADTVQEVIRLQPRTSVRSFAFHAGIRKMTTLSIMRKNLHVFPHKLQTFQPLTVNAIDARFYFTNAMMKTVDFG</sequence>
<gene>
    <name evidence="2" type="ORF">AVEN_274130_1</name>
</gene>
<evidence type="ECO:0000313" key="3">
    <source>
        <dbReference type="Proteomes" id="UP000499080"/>
    </source>
</evidence>
<comment type="caution">
    <text evidence="2">The sequence shown here is derived from an EMBL/GenBank/DDBJ whole genome shotgun (WGS) entry which is preliminary data.</text>
</comment>
<evidence type="ECO:0000259" key="1">
    <source>
        <dbReference type="Pfam" id="PF16087"/>
    </source>
</evidence>
<evidence type="ECO:0000313" key="2">
    <source>
        <dbReference type="EMBL" id="GBO37363.1"/>
    </source>
</evidence>
<dbReference type="EMBL" id="BGPR01061753">
    <property type="protein sequence ID" value="GBO37363.1"/>
    <property type="molecule type" value="Genomic_DNA"/>
</dbReference>
<dbReference type="InterPro" id="IPR032135">
    <property type="entry name" value="DUF4817"/>
</dbReference>
<accession>A0A4Y2WII4</accession>
<organism evidence="2 3">
    <name type="scientific">Araneus ventricosus</name>
    <name type="common">Orbweaver spider</name>
    <name type="synonym">Epeira ventricosa</name>
    <dbReference type="NCBI Taxonomy" id="182803"/>
    <lineage>
        <taxon>Eukaryota</taxon>
        <taxon>Metazoa</taxon>
        <taxon>Ecdysozoa</taxon>
        <taxon>Arthropoda</taxon>
        <taxon>Chelicerata</taxon>
        <taxon>Arachnida</taxon>
        <taxon>Araneae</taxon>
        <taxon>Araneomorphae</taxon>
        <taxon>Entelegynae</taxon>
        <taxon>Araneoidea</taxon>
        <taxon>Araneidae</taxon>
        <taxon>Araneus</taxon>
    </lineage>
</organism>
<dbReference type="Pfam" id="PF16087">
    <property type="entry name" value="DUF4817"/>
    <property type="match status" value="1"/>
</dbReference>
<dbReference type="PANTHER" id="PTHR47326">
    <property type="entry name" value="TRANSPOSABLE ELEMENT TC3 TRANSPOSASE-LIKE PROTEIN"/>
    <property type="match status" value="1"/>
</dbReference>
<feature type="domain" description="DUF4817" evidence="1">
    <location>
        <begin position="4"/>
        <end position="58"/>
    </location>
</feature>
<protein>
    <recommendedName>
        <fullName evidence="1">DUF4817 domain-containing protein</fullName>
    </recommendedName>
</protein>
<dbReference type="Proteomes" id="UP000499080">
    <property type="component" value="Unassembled WGS sequence"/>
</dbReference>
<keyword evidence="3" id="KW-1185">Reference proteome</keyword>
<dbReference type="AlphaFoldDB" id="A0A4Y2WII4"/>
<proteinExistence type="predicted"/>
<reference evidence="2 3" key="1">
    <citation type="journal article" date="2019" name="Sci. Rep.">
        <title>Orb-weaving spider Araneus ventricosus genome elucidates the spidroin gene catalogue.</title>
        <authorList>
            <person name="Kono N."/>
            <person name="Nakamura H."/>
            <person name="Ohtoshi R."/>
            <person name="Moran D.A.P."/>
            <person name="Shinohara A."/>
            <person name="Yoshida Y."/>
            <person name="Fujiwara M."/>
            <person name="Mori M."/>
            <person name="Tomita M."/>
            <person name="Arakawa K."/>
        </authorList>
    </citation>
    <scope>NUCLEOTIDE SEQUENCE [LARGE SCALE GENOMIC DNA]</scope>
</reference>
<name>A0A4Y2WII4_ARAVE</name>